<dbReference type="EMBL" id="CZCS02000210">
    <property type="protein sequence ID" value="VXD22851.1"/>
    <property type="molecule type" value="Genomic_DNA"/>
</dbReference>
<comment type="subcellular location">
    <subcellularLocation>
        <location evidence="1">Cell membrane</location>
    </subcellularLocation>
</comment>
<dbReference type="InterPro" id="IPR001173">
    <property type="entry name" value="Glyco_trans_2-like"/>
</dbReference>
<keyword evidence="2" id="KW-1003">Cell membrane</keyword>
<reference evidence="11" key="1">
    <citation type="submission" date="2019-10" db="EMBL/GenBank/DDBJ databases">
        <authorList>
            <consortium name="Genoscope - CEA"/>
            <person name="William W."/>
        </authorList>
    </citation>
    <scope>NUCLEOTIDE SEQUENCE [LARGE SCALE GENOMIC DNA]</scope>
    <source>
        <strain evidence="11">BBR_PRJEB10994</strain>
    </source>
</reference>
<organism evidence="11 12">
    <name type="scientific">Planktothrix paucivesiculata PCC 9631</name>
    <dbReference type="NCBI Taxonomy" id="671071"/>
    <lineage>
        <taxon>Bacteria</taxon>
        <taxon>Bacillati</taxon>
        <taxon>Cyanobacteriota</taxon>
        <taxon>Cyanophyceae</taxon>
        <taxon>Oscillatoriophycideae</taxon>
        <taxon>Oscillatoriales</taxon>
        <taxon>Microcoleaceae</taxon>
        <taxon>Planktothrix</taxon>
    </lineage>
</organism>
<dbReference type="Gene3D" id="3.90.550.10">
    <property type="entry name" value="Spore Coat Polysaccharide Biosynthesis Protein SpsA, Chain A"/>
    <property type="match status" value="1"/>
</dbReference>
<comment type="pathway">
    <text evidence="7">Carotenoid biosynthesis; staphyloxanthin biosynthesis; staphyloxanthin from farnesyl diphosphate: step 4/5.</text>
</comment>
<evidence type="ECO:0000256" key="2">
    <source>
        <dbReference type="ARBA" id="ARBA00022475"/>
    </source>
</evidence>
<keyword evidence="5" id="KW-0472">Membrane</keyword>
<dbReference type="InterPro" id="IPR029044">
    <property type="entry name" value="Nucleotide-diphossugar_trans"/>
</dbReference>
<dbReference type="PANTHER" id="PTHR43646:SF2">
    <property type="entry name" value="GLYCOSYLTRANSFERASE 2-LIKE DOMAIN-CONTAINING PROTEIN"/>
    <property type="match status" value="1"/>
</dbReference>
<keyword evidence="12" id="KW-1185">Reference proteome</keyword>
<accession>A0A7Z9BUN7</accession>
<evidence type="ECO:0000256" key="4">
    <source>
        <dbReference type="ARBA" id="ARBA00022679"/>
    </source>
</evidence>
<keyword evidence="3" id="KW-0328">Glycosyltransferase</keyword>
<dbReference type="RefSeq" id="WP_231516718.1">
    <property type="nucleotide sequence ID" value="NZ_LR735015.1"/>
</dbReference>
<dbReference type="CDD" id="cd02522">
    <property type="entry name" value="GT_2_like_a"/>
    <property type="match status" value="1"/>
</dbReference>
<dbReference type="GO" id="GO:0005886">
    <property type="term" value="C:plasma membrane"/>
    <property type="evidence" value="ECO:0007669"/>
    <property type="project" value="UniProtKB-SubCell"/>
</dbReference>
<dbReference type="NCBIfam" id="TIGR04283">
    <property type="entry name" value="glyco_like_mftF"/>
    <property type="match status" value="1"/>
</dbReference>
<name>A0A7Z9BUN7_9CYAN</name>
<dbReference type="AlphaFoldDB" id="A0A7Z9BUN7"/>
<evidence type="ECO:0000259" key="10">
    <source>
        <dbReference type="Pfam" id="PF00535"/>
    </source>
</evidence>
<evidence type="ECO:0000256" key="7">
    <source>
        <dbReference type="ARBA" id="ARBA00037904"/>
    </source>
</evidence>
<gene>
    <name evidence="11" type="ORF">PL9631_680001</name>
</gene>
<dbReference type="InterPro" id="IPR026461">
    <property type="entry name" value="Trfase_2_rSAM/seldom_assoc"/>
</dbReference>
<dbReference type="Pfam" id="PF00535">
    <property type="entry name" value="Glycos_transf_2"/>
    <property type="match status" value="1"/>
</dbReference>
<evidence type="ECO:0000256" key="3">
    <source>
        <dbReference type="ARBA" id="ARBA00022676"/>
    </source>
</evidence>
<evidence type="ECO:0000256" key="9">
    <source>
        <dbReference type="ARBA" id="ARBA00040345"/>
    </source>
</evidence>
<evidence type="ECO:0000256" key="5">
    <source>
        <dbReference type="ARBA" id="ARBA00023136"/>
    </source>
</evidence>
<evidence type="ECO:0000313" key="12">
    <source>
        <dbReference type="Proteomes" id="UP000182190"/>
    </source>
</evidence>
<comment type="caution">
    <text evidence="11">The sequence shown here is derived from an EMBL/GenBank/DDBJ whole genome shotgun (WGS) entry which is preliminary data.</text>
</comment>
<evidence type="ECO:0000256" key="6">
    <source>
        <dbReference type="ARBA" id="ARBA00037281"/>
    </source>
</evidence>
<sequence length="236" mass="26673">MINFNYKSAKISIIIPVLNEAENIGLVISSIQRAENIEVIIIDGGSQDNTVEIAQNLGVKVIFTHRGRALQMNAGAKIATGEILLFLHGDTQLPQGFEIEIRKTFIDSNIIAGAFKLKIKGDRLRLRLIEKTVFWRSKYLQMPYGDQAIFIKAPTFWQIGGFPEQPIMEDFEFIRRLNRLGKIEILSSSVITSGRRWQKLGVFKTTLINQFMVIGYSLGISPTKLAQWYRKKAGNG</sequence>
<dbReference type="PANTHER" id="PTHR43646">
    <property type="entry name" value="GLYCOSYLTRANSFERASE"/>
    <property type="match status" value="1"/>
</dbReference>
<keyword evidence="4 11" id="KW-0808">Transferase</keyword>
<protein>
    <recommendedName>
        <fullName evidence="9">4,4'-diaponeurosporenoate glycosyltransferase</fullName>
    </recommendedName>
</protein>
<evidence type="ECO:0000256" key="8">
    <source>
        <dbReference type="ARBA" id="ARBA00038120"/>
    </source>
</evidence>
<proteinExistence type="inferred from homology"/>
<evidence type="ECO:0000256" key="1">
    <source>
        <dbReference type="ARBA" id="ARBA00004236"/>
    </source>
</evidence>
<dbReference type="Proteomes" id="UP000182190">
    <property type="component" value="Unassembled WGS sequence"/>
</dbReference>
<evidence type="ECO:0000313" key="11">
    <source>
        <dbReference type="EMBL" id="VXD22851.1"/>
    </source>
</evidence>
<comment type="similarity">
    <text evidence="8">Belongs to the glycosyltransferase 2 family. CrtQ subfamily.</text>
</comment>
<dbReference type="SUPFAM" id="SSF53448">
    <property type="entry name" value="Nucleotide-diphospho-sugar transferases"/>
    <property type="match status" value="1"/>
</dbReference>
<comment type="function">
    <text evidence="6">Catalyzes the glycosylation of 4,4'-diaponeurosporenoate, i.e. the esterification of glucose at the C1'' position with the carboxyl group of 4,4'-diaponeurosporenic acid, to form glycosyl-4,4'-diaponeurosporenoate. This is a step in the biosynthesis of staphyloxanthin, an orange pigment present in most staphylococci strains.</text>
</comment>
<dbReference type="GO" id="GO:0016757">
    <property type="term" value="F:glycosyltransferase activity"/>
    <property type="evidence" value="ECO:0007669"/>
    <property type="project" value="UniProtKB-KW"/>
</dbReference>
<feature type="domain" description="Glycosyltransferase 2-like" evidence="10">
    <location>
        <begin position="12"/>
        <end position="155"/>
    </location>
</feature>